<dbReference type="InterPro" id="IPR007195">
    <property type="entry name" value="TolB_N"/>
</dbReference>
<comment type="similarity">
    <text evidence="2 7">Belongs to the TolB family.</text>
</comment>
<dbReference type="SUPFAM" id="SSF69304">
    <property type="entry name" value="Tricorn protease N-terminal domain"/>
    <property type="match status" value="1"/>
</dbReference>
<dbReference type="GO" id="GO:0051301">
    <property type="term" value="P:cell division"/>
    <property type="evidence" value="ECO:0007669"/>
    <property type="project" value="UniProtKB-UniRule"/>
</dbReference>
<sequence length="461" mass="48875">MADLTVWERIVQPAVCSAVSNSLKIAFGNVYSMSLMTKLGLRTLIASCLIAAGTAHAELNVLVTGVGSTQFPIATANFANEANSPQQVSAIVRQDLARSGKFTNIEAGSTPVAETDSVDLGSWKAKGADAFVSGSVTRLANGQYEVRFRLYDTVKQQSLGGLSLVSPESGLRMSAHKVADYIYAKLLGGRGVFATRLSYVIQTGGKYQLQISDSDGQDARIALNSPEPIISPAWSPDGTKVAYVSFEKKKPVVYIHDLPTGKRIVVSNQKGNNSAPAWSPDGRKLAVALSRTGNTQVFEVNADGSGLRRLTQGSSIDTEPAYSPDGNSIYFTSDRGGQPQIYKMSANGESAGAAQRVTFTGNYNTSPRVSPDGKQLAYISRTGGGFKLYVQDLGSGSATGLTDTTHDESPSFAANGQYILYATQVNGRGVLAAVSTDGRTRQVLSVQGGIVREPSWGPFMQ</sequence>
<name>A0A158JU96_9BURK</name>
<keyword evidence="6 7" id="KW-0131">Cell cycle</keyword>
<dbReference type="AlphaFoldDB" id="A0A158JU96"/>
<dbReference type="NCBIfam" id="TIGR02800">
    <property type="entry name" value="propeller_TolB"/>
    <property type="match status" value="1"/>
</dbReference>
<dbReference type="InterPro" id="IPR011042">
    <property type="entry name" value="6-blade_b-propeller_TolB-like"/>
</dbReference>
<dbReference type="SUPFAM" id="SSF52964">
    <property type="entry name" value="TolB, N-terminal domain"/>
    <property type="match status" value="1"/>
</dbReference>
<evidence type="ECO:0000256" key="1">
    <source>
        <dbReference type="ARBA" id="ARBA00004418"/>
    </source>
</evidence>
<dbReference type="Gene3D" id="3.40.50.10070">
    <property type="entry name" value="TolB, N-terminal domain"/>
    <property type="match status" value="1"/>
</dbReference>
<dbReference type="HAMAP" id="MF_00671">
    <property type="entry name" value="TolB"/>
    <property type="match status" value="1"/>
</dbReference>
<accession>A0A158JU96</accession>
<dbReference type="InterPro" id="IPR011659">
    <property type="entry name" value="WD40"/>
</dbReference>
<comment type="subcellular location">
    <subcellularLocation>
        <location evidence="1 7">Periplasm</location>
    </subcellularLocation>
</comment>
<keyword evidence="5 7" id="KW-0574">Periplasm</keyword>
<dbReference type="GO" id="GO:0017038">
    <property type="term" value="P:protein import"/>
    <property type="evidence" value="ECO:0007669"/>
    <property type="project" value="InterPro"/>
</dbReference>
<evidence type="ECO:0000313" key="9">
    <source>
        <dbReference type="EMBL" id="SAL71981.1"/>
    </source>
</evidence>
<keyword evidence="4 7" id="KW-0732">Signal</keyword>
<evidence type="ECO:0000259" key="8">
    <source>
        <dbReference type="Pfam" id="PF04052"/>
    </source>
</evidence>
<evidence type="ECO:0000256" key="4">
    <source>
        <dbReference type="ARBA" id="ARBA00022729"/>
    </source>
</evidence>
<reference evidence="9" key="1">
    <citation type="submission" date="2016-01" db="EMBL/GenBank/DDBJ databases">
        <authorList>
            <person name="Peeters C."/>
        </authorList>
    </citation>
    <scope>NUCLEOTIDE SEQUENCE [LARGE SCALE GENOMIC DNA]</scope>
    <source>
        <strain evidence="9">LMG 22937</strain>
    </source>
</reference>
<dbReference type="PANTHER" id="PTHR36842">
    <property type="entry name" value="PROTEIN TOLB HOMOLOG"/>
    <property type="match status" value="1"/>
</dbReference>
<evidence type="ECO:0000313" key="10">
    <source>
        <dbReference type="Proteomes" id="UP000054925"/>
    </source>
</evidence>
<dbReference type="EMBL" id="FCOL02000026">
    <property type="protein sequence ID" value="SAL71981.1"/>
    <property type="molecule type" value="Genomic_DNA"/>
</dbReference>
<evidence type="ECO:0000256" key="2">
    <source>
        <dbReference type="ARBA" id="ARBA00009820"/>
    </source>
</evidence>
<protein>
    <recommendedName>
        <fullName evidence="7">Tol-Pal system protein TolB</fullName>
    </recommendedName>
</protein>
<dbReference type="Pfam" id="PF07676">
    <property type="entry name" value="PD40"/>
    <property type="match status" value="5"/>
</dbReference>
<comment type="subunit">
    <text evidence="7">The Tol-Pal system is composed of five core proteins: the inner membrane proteins TolA, TolQ and TolR, the periplasmic protein TolB and the outer membrane protein Pal. They form a network linking the inner and outer membranes and the peptidoglycan layer.</text>
</comment>
<dbReference type="GO" id="GO:0042597">
    <property type="term" value="C:periplasmic space"/>
    <property type="evidence" value="ECO:0007669"/>
    <property type="project" value="UniProtKB-SubCell"/>
</dbReference>
<dbReference type="PANTHER" id="PTHR36842:SF1">
    <property type="entry name" value="PROTEIN TOLB"/>
    <property type="match status" value="1"/>
</dbReference>
<keyword evidence="10" id="KW-1185">Reference proteome</keyword>
<dbReference type="InterPro" id="IPR014167">
    <property type="entry name" value="Tol-Pal_TolB"/>
</dbReference>
<comment type="caution">
    <text evidence="9">The sequence shown here is derived from an EMBL/GenBank/DDBJ whole genome shotgun (WGS) entry which is preliminary data.</text>
</comment>
<keyword evidence="3 7" id="KW-0132">Cell division</keyword>
<proteinExistence type="inferred from homology"/>
<evidence type="ECO:0000256" key="5">
    <source>
        <dbReference type="ARBA" id="ARBA00022764"/>
    </source>
</evidence>
<feature type="domain" description="TolB N-terminal" evidence="8">
    <location>
        <begin position="59"/>
        <end position="159"/>
    </location>
</feature>
<dbReference type="Pfam" id="PF04052">
    <property type="entry name" value="TolB_N"/>
    <property type="match status" value="1"/>
</dbReference>
<dbReference type="Proteomes" id="UP000054925">
    <property type="component" value="Unassembled WGS sequence"/>
</dbReference>
<evidence type="ECO:0000256" key="6">
    <source>
        <dbReference type="ARBA" id="ARBA00023306"/>
    </source>
</evidence>
<comment type="function">
    <text evidence="7">Part of the Tol-Pal system, which plays a role in outer membrane invagination during cell division and is important for maintaining outer membrane integrity.</text>
</comment>
<evidence type="ECO:0000256" key="3">
    <source>
        <dbReference type="ARBA" id="ARBA00022618"/>
    </source>
</evidence>
<dbReference type="Gene3D" id="2.120.10.30">
    <property type="entry name" value="TolB, C-terminal domain"/>
    <property type="match status" value="1"/>
</dbReference>
<evidence type="ECO:0000256" key="7">
    <source>
        <dbReference type="HAMAP-Rule" id="MF_00671"/>
    </source>
</evidence>
<gene>
    <name evidence="7" type="primary">tolB</name>
    <name evidence="9" type="ORF">AWB67_04244</name>
</gene>
<organism evidence="9 10">
    <name type="scientific">Caballeronia terrestris</name>
    <dbReference type="NCBI Taxonomy" id="1226301"/>
    <lineage>
        <taxon>Bacteria</taxon>
        <taxon>Pseudomonadati</taxon>
        <taxon>Pseudomonadota</taxon>
        <taxon>Betaproteobacteria</taxon>
        <taxon>Burkholderiales</taxon>
        <taxon>Burkholderiaceae</taxon>
        <taxon>Caballeronia</taxon>
    </lineage>
</organism>